<comment type="caution">
    <text evidence="2">The sequence shown here is derived from an EMBL/GenBank/DDBJ whole genome shotgun (WGS) entry which is preliminary data.</text>
</comment>
<evidence type="ECO:0000256" key="1">
    <source>
        <dbReference type="SAM" id="MobiDB-lite"/>
    </source>
</evidence>
<feature type="region of interest" description="Disordered" evidence="1">
    <location>
        <begin position="1"/>
        <end position="90"/>
    </location>
</feature>
<dbReference type="RefSeq" id="WP_142705305.1">
    <property type="nucleotide sequence ID" value="NZ_VIRS01000009.1"/>
</dbReference>
<dbReference type="AlphaFoldDB" id="A0A545ASL1"/>
<reference evidence="2 3" key="1">
    <citation type="submission" date="2019-07" db="EMBL/GenBank/DDBJ databases">
        <title>Cryptosporangium phraense sp. nov., isolated from plant litter.</title>
        <authorList>
            <person name="Suriyachadkun C."/>
        </authorList>
    </citation>
    <scope>NUCLEOTIDE SEQUENCE [LARGE SCALE GENOMIC DNA]</scope>
    <source>
        <strain evidence="2 3">A-T 5661</strain>
    </source>
</reference>
<dbReference type="OrthoDB" id="9845118at2"/>
<evidence type="ECO:0000313" key="3">
    <source>
        <dbReference type="Proteomes" id="UP000317982"/>
    </source>
</evidence>
<sequence>MDENSYADGPPPTMPSEARTGAVEQADPVDASADGAGGVPPGTAPEVEAALGTSESLKPVDGVHTPDIGPGGEDIDTAEWPLAGRPDAAR</sequence>
<protein>
    <submittedName>
        <fullName evidence="2">Uncharacterized protein</fullName>
    </submittedName>
</protein>
<gene>
    <name evidence="2" type="ORF">FL583_15390</name>
</gene>
<evidence type="ECO:0000313" key="2">
    <source>
        <dbReference type="EMBL" id="TQS44314.1"/>
    </source>
</evidence>
<keyword evidence="3" id="KW-1185">Reference proteome</keyword>
<name>A0A545ASL1_9ACTN</name>
<dbReference type="Proteomes" id="UP000317982">
    <property type="component" value="Unassembled WGS sequence"/>
</dbReference>
<accession>A0A545ASL1</accession>
<dbReference type="EMBL" id="VIRS01000009">
    <property type="protein sequence ID" value="TQS44314.1"/>
    <property type="molecule type" value="Genomic_DNA"/>
</dbReference>
<organism evidence="2 3">
    <name type="scientific">Cryptosporangium phraense</name>
    <dbReference type="NCBI Taxonomy" id="2593070"/>
    <lineage>
        <taxon>Bacteria</taxon>
        <taxon>Bacillati</taxon>
        <taxon>Actinomycetota</taxon>
        <taxon>Actinomycetes</taxon>
        <taxon>Cryptosporangiales</taxon>
        <taxon>Cryptosporangiaceae</taxon>
        <taxon>Cryptosporangium</taxon>
    </lineage>
</organism>
<dbReference type="InParanoid" id="A0A545ASL1"/>
<proteinExistence type="predicted"/>